<evidence type="ECO:0000313" key="2">
    <source>
        <dbReference type="EMBL" id="CDI01877.1"/>
    </source>
</evidence>
<feature type="domain" description="Putative restriction endonuclease" evidence="1">
    <location>
        <begin position="22"/>
        <end position="175"/>
    </location>
</feature>
<dbReference type="Proteomes" id="UP000035760">
    <property type="component" value="Unassembled WGS sequence"/>
</dbReference>
<dbReference type="EMBL" id="CBTJ020000027">
    <property type="protein sequence ID" value="CDI01877.1"/>
    <property type="molecule type" value="Genomic_DNA"/>
</dbReference>
<dbReference type="Gene3D" id="3.90.1570.10">
    <property type="entry name" value="tt1808, chain A"/>
    <property type="match status" value="1"/>
</dbReference>
<reference evidence="2" key="2">
    <citation type="submission" date="2014-03" db="EMBL/GenBank/DDBJ databases">
        <title>Candidatus Competibacter-lineage genomes retrieved from metagenomes reveal functional metabolic diversity.</title>
        <authorList>
            <person name="McIlroy S.J."/>
            <person name="Albertsen M."/>
            <person name="Andresen E.K."/>
            <person name="Saunders A.M."/>
            <person name="Kristiansen R."/>
            <person name="Stokholm-Bjerregaard M."/>
            <person name="Nielsen K.L."/>
            <person name="Nielsen P.H."/>
        </authorList>
    </citation>
    <scope>NUCLEOTIDE SEQUENCE</scope>
    <source>
        <strain evidence="2">Run_A_D11</strain>
    </source>
</reference>
<protein>
    <recommendedName>
        <fullName evidence="1">Putative restriction endonuclease domain-containing protein</fullName>
    </recommendedName>
</protein>
<comment type="caution">
    <text evidence="2">The sequence shown here is derived from an EMBL/GenBank/DDBJ whole genome shotgun (WGS) entry which is preliminary data.</text>
</comment>
<dbReference type="STRING" id="1400863.BN873_210098"/>
<accession>W6M2W9</accession>
<dbReference type="Pfam" id="PF05685">
    <property type="entry name" value="Uma2"/>
    <property type="match status" value="1"/>
</dbReference>
<gene>
    <name evidence="2" type="ORF">BN873_210098</name>
</gene>
<name>W6M2W9_9GAMM</name>
<dbReference type="AlphaFoldDB" id="W6M2W9"/>
<keyword evidence="3" id="KW-1185">Reference proteome</keyword>
<proteinExistence type="predicted"/>
<dbReference type="InterPro" id="IPR011335">
    <property type="entry name" value="Restrct_endonuc-II-like"/>
</dbReference>
<reference evidence="2" key="1">
    <citation type="submission" date="2013-07" db="EMBL/GenBank/DDBJ databases">
        <authorList>
            <person name="McIlroy S."/>
        </authorList>
    </citation>
    <scope>NUCLEOTIDE SEQUENCE [LARGE SCALE GENOMIC DNA]</scope>
    <source>
        <strain evidence="2">Run_A_D11</strain>
    </source>
</reference>
<dbReference type="InterPro" id="IPR012296">
    <property type="entry name" value="Nuclease_put_TT1808"/>
</dbReference>
<dbReference type="PANTHER" id="PTHR35400">
    <property type="entry name" value="SLR1083 PROTEIN"/>
    <property type="match status" value="1"/>
</dbReference>
<organism evidence="2 3">
    <name type="scientific">Candidatus Competibacter denitrificans Run_A_D11</name>
    <dbReference type="NCBI Taxonomy" id="1400863"/>
    <lineage>
        <taxon>Bacteria</taxon>
        <taxon>Pseudomonadati</taxon>
        <taxon>Pseudomonadota</taxon>
        <taxon>Gammaproteobacteria</taxon>
        <taxon>Candidatus Competibacteraceae</taxon>
        <taxon>Candidatus Competibacter</taxon>
    </lineage>
</organism>
<evidence type="ECO:0000259" key="1">
    <source>
        <dbReference type="Pfam" id="PF05685"/>
    </source>
</evidence>
<dbReference type="CDD" id="cd06260">
    <property type="entry name" value="DUF820-like"/>
    <property type="match status" value="1"/>
</dbReference>
<sequence length="197" mass="22354">MSTPLIERELMNVPRHRWTVGEFHRMAEVGLLNEDSRVELIDGEIIEMAPIGSFHGGNVNRLTRLFSKVIGDKAIISVQNPVVLGGYAEPQPDLSILRWRGDDYEQSNPHSEDVLLLVEVSDSTLHYDRDVKIPLYARNGIPEVWLLDIQNRQLEIYREPINGQYQQRDCRRTGQIAPILCPDAIIDLAELFPGSGT</sequence>
<dbReference type="PANTHER" id="PTHR35400:SF1">
    <property type="entry name" value="SLR1083 PROTEIN"/>
    <property type="match status" value="1"/>
</dbReference>
<dbReference type="RefSeq" id="WP_242434374.1">
    <property type="nucleotide sequence ID" value="NZ_CBTJ020000027.1"/>
</dbReference>
<dbReference type="SUPFAM" id="SSF52980">
    <property type="entry name" value="Restriction endonuclease-like"/>
    <property type="match status" value="1"/>
</dbReference>
<evidence type="ECO:0000313" key="3">
    <source>
        <dbReference type="Proteomes" id="UP000035760"/>
    </source>
</evidence>
<dbReference type="InterPro" id="IPR008538">
    <property type="entry name" value="Uma2"/>
</dbReference>